<gene>
    <name evidence="2" type="ORF">ETSY2_08095</name>
</gene>
<keyword evidence="3" id="KW-1185">Reference proteome</keyword>
<evidence type="ECO:0000256" key="1">
    <source>
        <dbReference type="SAM" id="MobiDB-lite"/>
    </source>
</evidence>
<dbReference type="AlphaFoldDB" id="W4MCQ5"/>
<name>W4MCQ5_9BACT</name>
<evidence type="ECO:0000313" key="2">
    <source>
        <dbReference type="EMBL" id="ETX07975.1"/>
    </source>
</evidence>
<proteinExistence type="predicted"/>
<protein>
    <submittedName>
        <fullName evidence="2">Uncharacterized protein</fullName>
    </submittedName>
</protein>
<accession>W4MCQ5</accession>
<dbReference type="EMBL" id="AZHX01000330">
    <property type="protein sequence ID" value="ETX07975.1"/>
    <property type="molecule type" value="Genomic_DNA"/>
</dbReference>
<evidence type="ECO:0000313" key="3">
    <source>
        <dbReference type="Proteomes" id="UP000019140"/>
    </source>
</evidence>
<reference evidence="2 3" key="1">
    <citation type="journal article" date="2014" name="Nature">
        <title>An environmental bacterial taxon with a large and distinct metabolic repertoire.</title>
        <authorList>
            <person name="Wilson M.C."/>
            <person name="Mori T."/>
            <person name="Ruckert C."/>
            <person name="Uria A.R."/>
            <person name="Helf M.J."/>
            <person name="Takada K."/>
            <person name="Gernert C."/>
            <person name="Steffens U.A."/>
            <person name="Heycke N."/>
            <person name="Schmitt S."/>
            <person name="Rinke C."/>
            <person name="Helfrich E.J."/>
            <person name="Brachmann A.O."/>
            <person name="Gurgui C."/>
            <person name="Wakimoto T."/>
            <person name="Kracht M."/>
            <person name="Crusemann M."/>
            <person name="Hentschel U."/>
            <person name="Abe I."/>
            <person name="Matsunaga S."/>
            <person name="Kalinowski J."/>
            <person name="Takeyama H."/>
            <person name="Piel J."/>
        </authorList>
    </citation>
    <scope>NUCLEOTIDE SEQUENCE [LARGE SCALE GENOMIC DNA]</scope>
    <source>
        <strain evidence="3">TSY2</strain>
    </source>
</reference>
<organism evidence="2 3">
    <name type="scientific">Candidatus Entotheonella gemina</name>
    <dbReference type="NCBI Taxonomy" id="1429439"/>
    <lineage>
        <taxon>Bacteria</taxon>
        <taxon>Pseudomonadati</taxon>
        <taxon>Nitrospinota/Tectimicrobiota group</taxon>
        <taxon>Candidatus Tectimicrobiota</taxon>
        <taxon>Candidatus Entotheonellia</taxon>
        <taxon>Candidatus Entotheonellales</taxon>
        <taxon>Candidatus Entotheonellaceae</taxon>
        <taxon>Candidatus Entotheonella</taxon>
    </lineage>
</organism>
<dbReference type="HOGENOM" id="CLU_2508682_0_0_7"/>
<dbReference type="Proteomes" id="UP000019140">
    <property type="component" value="Unassembled WGS sequence"/>
</dbReference>
<comment type="caution">
    <text evidence="2">The sequence shown here is derived from an EMBL/GenBank/DDBJ whole genome shotgun (WGS) entry which is preliminary data.</text>
</comment>
<feature type="region of interest" description="Disordered" evidence="1">
    <location>
        <begin position="84"/>
        <end position="104"/>
    </location>
</feature>
<sequence>MNSQNRLPDEVLQRMQKRCAAATPGPWKSYIEGRDHTSGSSFIMTSEEDIELTGATEADQDFIAHARQDVPDLLEEVRRLRQRIEELENPASPPPADDHAATGL</sequence>